<dbReference type="InterPro" id="IPR013658">
    <property type="entry name" value="SGL"/>
</dbReference>
<dbReference type="GO" id="GO:0004341">
    <property type="term" value="F:gluconolactonase activity"/>
    <property type="evidence" value="ECO:0007669"/>
    <property type="project" value="TreeGrafter"/>
</dbReference>
<dbReference type="InterPro" id="IPR011042">
    <property type="entry name" value="6-blade_b-propeller_TolB-like"/>
</dbReference>
<feature type="domain" description="SMP-30/Gluconolactonase/LRE-like region" evidence="4">
    <location>
        <begin position="22"/>
        <end position="277"/>
    </location>
</feature>
<keyword evidence="3" id="KW-0862">Zinc</keyword>
<evidence type="ECO:0000256" key="2">
    <source>
        <dbReference type="PIRSR" id="PIRSR605511-1"/>
    </source>
</evidence>
<name>A0A139H050_9PEZI</name>
<evidence type="ECO:0000259" key="4">
    <source>
        <dbReference type="Pfam" id="PF08450"/>
    </source>
</evidence>
<dbReference type="Gene3D" id="2.120.10.30">
    <property type="entry name" value="TolB, C-terminal domain"/>
    <property type="match status" value="1"/>
</dbReference>
<dbReference type="PRINTS" id="PR01790">
    <property type="entry name" value="SMP30FAMILY"/>
</dbReference>
<organism evidence="5 6">
    <name type="scientific">Pseudocercospora eumusae</name>
    <dbReference type="NCBI Taxonomy" id="321146"/>
    <lineage>
        <taxon>Eukaryota</taxon>
        <taxon>Fungi</taxon>
        <taxon>Dikarya</taxon>
        <taxon>Ascomycota</taxon>
        <taxon>Pezizomycotina</taxon>
        <taxon>Dothideomycetes</taxon>
        <taxon>Dothideomycetidae</taxon>
        <taxon>Mycosphaerellales</taxon>
        <taxon>Mycosphaerellaceae</taxon>
        <taxon>Pseudocercospora</taxon>
    </lineage>
</organism>
<evidence type="ECO:0000313" key="5">
    <source>
        <dbReference type="EMBL" id="KXS95840.1"/>
    </source>
</evidence>
<dbReference type="InterPro" id="IPR005511">
    <property type="entry name" value="SMP-30"/>
</dbReference>
<protein>
    <recommendedName>
        <fullName evidence="4">SMP-30/Gluconolactonase/LRE-like region domain-containing protein</fullName>
    </recommendedName>
</protein>
<dbReference type="PANTHER" id="PTHR10907:SF47">
    <property type="entry name" value="REGUCALCIN"/>
    <property type="match status" value="1"/>
</dbReference>
<feature type="binding site" evidence="3">
    <location>
        <position position="135"/>
    </location>
    <ligand>
        <name>substrate</name>
    </ligand>
</feature>
<dbReference type="AlphaFoldDB" id="A0A139H050"/>
<sequence>MADIKTWKIDKPFLALKGALLEGPAYDETSDLLRWVDIIKRQVSFLKFSEGSLRSLHTLTLQNDDTIGVLWKIQGEKTRLFAGAKYGLASFSTDTGELEYFYRYFGTKEMGFRFRSNDGAIDAHGRIFQGILVDEQIDTPCADGKLICMDLDGSVRTVIDNVTCPNGLGWNCTNTIMYWAESASGNLYAFDYDLETGMPSNQRVFFHLEPGTGEEHNTNVPDGLAVDVEDHIWLAVWGSAEVLRISPGGEVVGRIEVPTRFVTCPAFVGTELVITTAEERDKERYPESAEQGGNLFRCEVGVRGLERFACRAVWRK</sequence>
<comment type="cofactor">
    <cofactor evidence="3">
        <name>Zn(2+)</name>
        <dbReference type="ChEBI" id="CHEBI:29105"/>
    </cofactor>
    <text evidence="3">Binds 1 divalent metal cation per subunit.</text>
</comment>
<evidence type="ECO:0000313" key="6">
    <source>
        <dbReference type="Proteomes" id="UP000070133"/>
    </source>
</evidence>
<feature type="binding site" evidence="3">
    <location>
        <position position="115"/>
    </location>
    <ligand>
        <name>substrate</name>
    </ligand>
</feature>
<keyword evidence="3" id="KW-0479">Metal-binding</keyword>
<feature type="binding site" evidence="3">
    <location>
        <position position="117"/>
    </location>
    <ligand>
        <name>substrate</name>
    </ligand>
</feature>
<dbReference type="Proteomes" id="UP000070133">
    <property type="component" value="Unassembled WGS sequence"/>
</dbReference>
<dbReference type="Pfam" id="PF08450">
    <property type="entry name" value="SGL"/>
    <property type="match status" value="1"/>
</dbReference>
<proteinExistence type="inferred from homology"/>
<reference evidence="5 6" key="1">
    <citation type="submission" date="2015-07" db="EMBL/GenBank/DDBJ databases">
        <title>Comparative genomics of the Sigatoka disease complex on banana suggests a link between parallel evolutionary changes in Pseudocercospora fijiensis and Pseudocercospora eumusae and increased virulence on the banana host.</title>
        <authorList>
            <person name="Chang T.-C."/>
            <person name="Salvucci A."/>
            <person name="Crous P.W."/>
            <person name="Stergiopoulos I."/>
        </authorList>
    </citation>
    <scope>NUCLEOTIDE SEQUENCE [LARGE SCALE GENOMIC DNA]</scope>
    <source>
        <strain evidence="5 6">CBS 114824</strain>
    </source>
</reference>
<evidence type="ECO:0000256" key="3">
    <source>
        <dbReference type="PIRSR" id="PIRSR605511-2"/>
    </source>
</evidence>
<accession>A0A139H050</accession>
<feature type="binding site" evidence="3">
    <location>
        <position position="166"/>
    </location>
    <ligand>
        <name>a divalent metal cation</name>
        <dbReference type="ChEBI" id="CHEBI:60240"/>
    </ligand>
</feature>
<gene>
    <name evidence="5" type="ORF">AC578_1193</name>
</gene>
<feature type="binding site" evidence="3">
    <location>
        <position position="222"/>
    </location>
    <ligand>
        <name>a divalent metal cation</name>
        <dbReference type="ChEBI" id="CHEBI:60240"/>
    </ligand>
</feature>
<evidence type="ECO:0000256" key="1">
    <source>
        <dbReference type="ARBA" id="ARBA00008853"/>
    </source>
</evidence>
<dbReference type="SUPFAM" id="SSF63829">
    <property type="entry name" value="Calcium-dependent phosphotriesterase"/>
    <property type="match status" value="1"/>
</dbReference>
<dbReference type="EMBL" id="LFZN01000197">
    <property type="protein sequence ID" value="KXS95840.1"/>
    <property type="molecule type" value="Genomic_DNA"/>
</dbReference>
<feature type="binding site" evidence="3">
    <location>
        <position position="22"/>
    </location>
    <ligand>
        <name>a divalent metal cation</name>
        <dbReference type="ChEBI" id="CHEBI:60240"/>
    </ligand>
</feature>
<comment type="caution">
    <text evidence="5">The sequence shown here is derived from an EMBL/GenBank/DDBJ whole genome shotgun (WGS) entry which is preliminary data.</text>
</comment>
<dbReference type="PANTHER" id="PTHR10907">
    <property type="entry name" value="REGUCALCIN"/>
    <property type="match status" value="1"/>
</dbReference>
<feature type="active site" description="Proton donor/acceptor" evidence="2">
    <location>
        <position position="222"/>
    </location>
</feature>
<keyword evidence="6" id="KW-1185">Reference proteome</keyword>
<dbReference type="OrthoDB" id="48988at2759"/>
<comment type="similarity">
    <text evidence="1">Belongs to the SMP-30/CGR1 family.</text>
</comment>
<dbReference type="GO" id="GO:0005509">
    <property type="term" value="F:calcium ion binding"/>
    <property type="evidence" value="ECO:0007669"/>
    <property type="project" value="TreeGrafter"/>
</dbReference>